<dbReference type="RefSeq" id="WP_056682727.1">
    <property type="nucleotide sequence ID" value="NZ_CP041305.1"/>
</dbReference>
<keyword evidence="1" id="KW-1133">Transmembrane helix</keyword>
<gene>
    <name evidence="2" type="ORF">AN957_05255</name>
</gene>
<keyword evidence="3" id="KW-1185">Reference proteome</keyword>
<accession>A0A0Q3QKA8</accession>
<evidence type="ECO:0000313" key="2">
    <source>
        <dbReference type="EMBL" id="KQL18078.1"/>
    </source>
</evidence>
<dbReference type="PATRIC" id="fig|1637975.4.peg.750"/>
<evidence type="ECO:0000256" key="1">
    <source>
        <dbReference type="SAM" id="Phobius"/>
    </source>
</evidence>
<dbReference type="STRING" id="1637975.AN957_05255"/>
<dbReference type="EMBL" id="LJIX01000006">
    <property type="protein sequence ID" value="KQL18078.1"/>
    <property type="molecule type" value="Genomic_DNA"/>
</dbReference>
<dbReference type="Pfam" id="PF10779">
    <property type="entry name" value="XhlA"/>
    <property type="match status" value="1"/>
</dbReference>
<feature type="transmembrane region" description="Helical" evidence="1">
    <location>
        <begin position="59"/>
        <end position="80"/>
    </location>
</feature>
<dbReference type="AlphaFoldDB" id="A0A0Q3QKA8"/>
<organism evidence="2 3">
    <name type="scientific">Cytobacillus solani</name>
    <dbReference type="NCBI Taxonomy" id="1637975"/>
    <lineage>
        <taxon>Bacteria</taxon>
        <taxon>Bacillati</taxon>
        <taxon>Bacillota</taxon>
        <taxon>Bacilli</taxon>
        <taxon>Bacillales</taxon>
        <taxon>Bacillaceae</taxon>
        <taxon>Cytobacillus</taxon>
    </lineage>
</organism>
<proteinExistence type="predicted"/>
<comment type="caution">
    <text evidence="2">The sequence shown here is derived from an EMBL/GenBank/DDBJ whole genome shotgun (WGS) entry which is preliminary data.</text>
</comment>
<sequence length="84" mass="9744">MNELNLVQKDIVTLKTSVEDMKQDIRQLQDKTLIHDRDIREIQMDLKDIKEDTKWLRRAITNAFIVGLIGGAVAIFYAAINFKL</sequence>
<dbReference type="Proteomes" id="UP000050996">
    <property type="component" value="Unassembled WGS sequence"/>
</dbReference>
<keyword evidence="1" id="KW-0472">Membrane</keyword>
<name>A0A0Q3QKA8_9BACI</name>
<dbReference type="InterPro" id="IPR019715">
    <property type="entry name" value="Haemolysin_XhlA"/>
</dbReference>
<keyword evidence="1" id="KW-0812">Transmembrane</keyword>
<reference evidence="2 3" key="1">
    <citation type="submission" date="2015-09" db="EMBL/GenBank/DDBJ databases">
        <title>Genome sequencing project for genomic taxonomy and phylogenomics of Bacillus-like bacteria.</title>
        <authorList>
            <person name="Liu B."/>
            <person name="Wang J."/>
            <person name="Zhu Y."/>
            <person name="Liu G."/>
            <person name="Chen Q."/>
            <person name="Chen Z."/>
            <person name="Lan J."/>
            <person name="Che J."/>
            <person name="Ge C."/>
            <person name="Shi H."/>
            <person name="Pan Z."/>
            <person name="Liu X."/>
        </authorList>
    </citation>
    <scope>NUCLEOTIDE SEQUENCE [LARGE SCALE GENOMIC DNA]</scope>
    <source>
        <strain evidence="2 3">FJAT-18043</strain>
    </source>
</reference>
<protein>
    <recommendedName>
        <fullName evidence="4">Protein xhlA</fullName>
    </recommendedName>
</protein>
<evidence type="ECO:0008006" key="4">
    <source>
        <dbReference type="Google" id="ProtNLM"/>
    </source>
</evidence>
<evidence type="ECO:0000313" key="3">
    <source>
        <dbReference type="Proteomes" id="UP000050996"/>
    </source>
</evidence>